<keyword evidence="2 5" id="KW-0547">Nucleotide-binding</keyword>
<dbReference type="GO" id="GO:0009229">
    <property type="term" value="P:thiamine diphosphate biosynthetic process"/>
    <property type="evidence" value="ECO:0007669"/>
    <property type="project" value="UniProtKB-UniRule"/>
</dbReference>
<dbReference type="Proteomes" id="UP000183569">
    <property type="component" value="Unassembled WGS sequence"/>
</dbReference>
<dbReference type="AlphaFoldDB" id="A0A1G4XCB3"/>
<evidence type="ECO:0000256" key="4">
    <source>
        <dbReference type="ARBA" id="ARBA00022840"/>
    </source>
</evidence>
<evidence type="ECO:0000256" key="3">
    <source>
        <dbReference type="ARBA" id="ARBA00022777"/>
    </source>
</evidence>
<comment type="similarity">
    <text evidence="5">Belongs to the thiamine kinase family.</text>
</comment>
<sequence>MRFSNNKQTRDAVLSRYFPTYTPVASQNTGLSGGSCLISDGRHTLVLRKRHQATSSPFLRQYRLLRRLPASITPRPRLFTGEWMAVDYLPGEVCAGLPQAGVLVPLLYDLHRQPLFGWRITLLPLLDGYWQQSARSRRTPFWLRQLKQLRQQKEPVPLRLAPLHMDVHAGNLVQSASGLRLIDWEYAGDGDIALELAAIWTKNEAERQTLVNHYAQQSAINPAQLWLQVRRWRPWVLMLMAGWYECRWQQTGDQQFITLANATWRQLATKE</sequence>
<comment type="catalytic activity">
    <reaction evidence="5">
        <text>thiamine + ATP = thiamine phosphate + ADP + H(+)</text>
        <dbReference type="Rhea" id="RHEA:12012"/>
        <dbReference type="ChEBI" id="CHEBI:15378"/>
        <dbReference type="ChEBI" id="CHEBI:18385"/>
        <dbReference type="ChEBI" id="CHEBI:30616"/>
        <dbReference type="ChEBI" id="CHEBI:37575"/>
        <dbReference type="ChEBI" id="CHEBI:456216"/>
        <dbReference type="EC" id="2.7.1.89"/>
    </reaction>
</comment>
<evidence type="ECO:0000256" key="2">
    <source>
        <dbReference type="ARBA" id="ARBA00022741"/>
    </source>
</evidence>
<dbReference type="GeneID" id="23845456"/>
<dbReference type="HAMAP" id="MF_01604">
    <property type="entry name" value="Thiamine_kinase"/>
    <property type="match status" value="1"/>
</dbReference>
<dbReference type="GO" id="GO:0019165">
    <property type="term" value="F:thiamine kinase activity"/>
    <property type="evidence" value="ECO:0007669"/>
    <property type="project" value="UniProtKB-UniRule"/>
</dbReference>
<proteinExistence type="inferred from homology"/>
<dbReference type="EC" id="2.7.1.89" evidence="5"/>
<name>A0A1G4XCB3_9ENTR</name>
<dbReference type="InterPro" id="IPR014093">
    <property type="entry name" value="Thiamine_kinase"/>
</dbReference>
<keyword evidence="4 5" id="KW-0067">ATP-binding</keyword>
<dbReference type="UniPathway" id="UPA00060">
    <property type="reaction ID" value="UER00596"/>
</dbReference>
<reference evidence="7 8" key="1">
    <citation type="submission" date="2016-10" db="EMBL/GenBank/DDBJ databases">
        <authorList>
            <person name="Varghese N."/>
            <person name="Submissions S."/>
        </authorList>
    </citation>
    <scope>NUCLEOTIDE SEQUENCE [LARGE SCALE GENOMIC DNA]</scope>
    <source>
        <strain evidence="7 8">CGMCC 1.12102</strain>
    </source>
</reference>
<dbReference type="RefSeq" id="WP_017456435.1">
    <property type="nucleotide sequence ID" value="NZ_FMUI01000002.1"/>
</dbReference>
<dbReference type="SUPFAM" id="SSF56112">
    <property type="entry name" value="Protein kinase-like (PK-like)"/>
    <property type="match status" value="1"/>
</dbReference>
<evidence type="ECO:0000256" key="5">
    <source>
        <dbReference type="HAMAP-Rule" id="MF_01604"/>
    </source>
</evidence>
<protein>
    <recommendedName>
        <fullName evidence="5">Thiamine kinase</fullName>
        <ecNumber evidence="5">2.7.1.89</ecNumber>
    </recommendedName>
</protein>
<comment type="pathway">
    <text evidence="5">Cofactor biosynthesis; thiamine diphosphate biosynthesis; thiamine phosphate from thiamine: step 1/1.</text>
</comment>
<dbReference type="GO" id="GO:0005524">
    <property type="term" value="F:ATP binding"/>
    <property type="evidence" value="ECO:0007669"/>
    <property type="project" value="UniProtKB-KW"/>
</dbReference>
<dbReference type="NCBIfam" id="NF007620">
    <property type="entry name" value="PRK10271.1"/>
    <property type="match status" value="1"/>
</dbReference>
<evidence type="ECO:0000256" key="1">
    <source>
        <dbReference type="ARBA" id="ARBA00022679"/>
    </source>
</evidence>
<feature type="domain" description="Aminoglycoside phosphotransferase" evidence="6">
    <location>
        <begin position="38"/>
        <end position="219"/>
    </location>
</feature>
<dbReference type="EMBL" id="FMUI01000002">
    <property type="protein sequence ID" value="SCX38835.1"/>
    <property type="molecule type" value="Genomic_DNA"/>
</dbReference>
<dbReference type="Pfam" id="PF01636">
    <property type="entry name" value="APH"/>
    <property type="match status" value="1"/>
</dbReference>
<keyword evidence="3 5" id="KW-0418">Kinase</keyword>
<gene>
    <name evidence="5" type="primary">thiK</name>
    <name evidence="7" type="ORF">SAMN02927897_00401</name>
</gene>
<comment type="caution">
    <text evidence="7">The sequence shown here is derived from an EMBL/GenBank/DDBJ whole genome shotgun (WGS) entry which is preliminary data.</text>
</comment>
<dbReference type="Gene3D" id="3.90.1200.10">
    <property type="match status" value="1"/>
</dbReference>
<dbReference type="InterPro" id="IPR011009">
    <property type="entry name" value="Kinase-like_dom_sf"/>
</dbReference>
<keyword evidence="1 5" id="KW-0808">Transferase</keyword>
<dbReference type="InterPro" id="IPR002575">
    <property type="entry name" value="Aminoglycoside_PTrfase"/>
</dbReference>
<dbReference type="GO" id="GO:0006772">
    <property type="term" value="P:thiamine metabolic process"/>
    <property type="evidence" value="ECO:0007669"/>
    <property type="project" value="InterPro"/>
</dbReference>
<evidence type="ECO:0000259" key="6">
    <source>
        <dbReference type="Pfam" id="PF01636"/>
    </source>
</evidence>
<evidence type="ECO:0000313" key="8">
    <source>
        <dbReference type="Proteomes" id="UP000183569"/>
    </source>
</evidence>
<organism evidence="7 8">
    <name type="scientific">Kosakonia sacchari</name>
    <dbReference type="NCBI Taxonomy" id="1158459"/>
    <lineage>
        <taxon>Bacteria</taxon>
        <taxon>Pseudomonadati</taxon>
        <taxon>Pseudomonadota</taxon>
        <taxon>Gammaproteobacteria</taxon>
        <taxon>Enterobacterales</taxon>
        <taxon>Enterobacteriaceae</taxon>
        <taxon>Kosakonia</taxon>
    </lineage>
</organism>
<comment type="function">
    <text evidence="5">Catalyzes the phosphorylation of thiamine to thiamine phosphate.</text>
</comment>
<evidence type="ECO:0000313" key="7">
    <source>
        <dbReference type="EMBL" id="SCX38835.1"/>
    </source>
</evidence>
<accession>A0A1G4XCB3</accession>